<evidence type="ECO:0000256" key="2">
    <source>
        <dbReference type="ARBA" id="ARBA00022730"/>
    </source>
</evidence>
<comment type="similarity">
    <text evidence="1 7 8">Belongs to the universal ribosomal protein uL22 family.</text>
</comment>
<keyword evidence="13" id="KW-1185">Reference proteome</keyword>
<evidence type="ECO:0000256" key="1">
    <source>
        <dbReference type="ARBA" id="ARBA00009451"/>
    </source>
</evidence>
<dbReference type="GO" id="GO:0019843">
    <property type="term" value="F:rRNA binding"/>
    <property type="evidence" value="ECO:0007669"/>
    <property type="project" value="UniProtKB-UniRule"/>
</dbReference>
<dbReference type="GO" id="GO:0006412">
    <property type="term" value="P:translation"/>
    <property type="evidence" value="ECO:0007669"/>
    <property type="project" value="UniProtKB-UniRule"/>
</dbReference>
<keyword evidence="2 7" id="KW-0699">rRNA-binding</keyword>
<dbReference type="RefSeq" id="WP_045087105.1">
    <property type="nucleotide sequence ID" value="NZ_LN824141.1"/>
</dbReference>
<dbReference type="STRING" id="1006576.DTL3_0162"/>
<keyword evidence="5 7" id="KW-0687">Ribonucleoprotein</keyword>
<dbReference type="InterPro" id="IPR018260">
    <property type="entry name" value="Ribosomal_uL22_CS"/>
</dbReference>
<dbReference type="SUPFAM" id="SSF54843">
    <property type="entry name" value="Ribosomal protein L22"/>
    <property type="match status" value="1"/>
</dbReference>
<dbReference type="AlphaFoldDB" id="A0A0C7NVJ6"/>
<accession>A0A0C7NVJ6</accession>
<dbReference type="KEGG" id="dtn:DTL3_0162"/>
<dbReference type="Proteomes" id="UP000032809">
    <property type="component" value="Chromosome I"/>
</dbReference>
<dbReference type="Gene3D" id="3.90.470.10">
    <property type="entry name" value="Ribosomal protein L22/L17"/>
    <property type="match status" value="1"/>
</dbReference>
<dbReference type="NCBIfam" id="TIGR01044">
    <property type="entry name" value="rplV_bact"/>
    <property type="match status" value="1"/>
</dbReference>
<evidence type="ECO:0000256" key="7">
    <source>
        <dbReference type="HAMAP-Rule" id="MF_01331"/>
    </source>
</evidence>
<feature type="region of interest" description="Disordered" evidence="11">
    <location>
        <begin position="1"/>
        <end position="32"/>
    </location>
</feature>
<reference evidence="13" key="1">
    <citation type="submission" date="2014-11" db="EMBL/GenBank/DDBJ databases">
        <authorList>
            <person name="Wibberg D."/>
        </authorList>
    </citation>
    <scope>NUCLEOTIDE SEQUENCE [LARGE SCALE GENOMIC DNA]</scope>
    <source>
        <strain evidence="13">L3</strain>
    </source>
</reference>
<dbReference type="InterPro" id="IPR005727">
    <property type="entry name" value="Ribosomal_uL22_bac/chlpt-type"/>
</dbReference>
<dbReference type="Pfam" id="PF00237">
    <property type="entry name" value="Ribosomal_L22"/>
    <property type="match status" value="1"/>
</dbReference>
<evidence type="ECO:0000256" key="4">
    <source>
        <dbReference type="ARBA" id="ARBA00022980"/>
    </source>
</evidence>
<sequence length="149" mass="17077">MASNKEITRVQEDGKRAKRSVYHQKRKEHEASKPIVEARAVTKYARISPTKARSIANSIRNKDVSEALQILIFSPKKSARIIYKTLMSAVANAENNFGLNAENLYVSEIMINEGPRMKRLWPRSHGRADVLQKRMSHIYVTVRDKNAEK</sequence>
<dbReference type="InterPro" id="IPR001063">
    <property type="entry name" value="Ribosomal_uL22"/>
</dbReference>
<evidence type="ECO:0000256" key="3">
    <source>
        <dbReference type="ARBA" id="ARBA00022884"/>
    </source>
</evidence>
<dbReference type="GO" id="GO:0022625">
    <property type="term" value="C:cytosolic large ribosomal subunit"/>
    <property type="evidence" value="ECO:0007669"/>
    <property type="project" value="TreeGrafter"/>
</dbReference>
<feature type="compositionally biased region" description="Basic residues" evidence="11">
    <location>
        <begin position="16"/>
        <end position="26"/>
    </location>
</feature>
<evidence type="ECO:0000313" key="13">
    <source>
        <dbReference type="Proteomes" id="UP000032809"/>
    </source>
</evidence>
<dbReference type="HAMAP" id="MF_01331_B">
    <property type="entry name" value="Ribosomal_uL22_B"/>
    <property type="match status" value="1"/>
</dbReference>
<gene>
    <name evidence="7 12" type="primary">rplV</name>
    <name evidence="12" type="ORF">DTL3_0162</name>
</gene>
<proteinExistence type="inferred from homology"/>
<dbReference type="OrthoDB" id="9805969at2"/>
<dbReference type="EMBL" id="LN824141">
    <property type="protein sequence ID" value="CEP77493.1"/>
    <property type="molecule type" value="Genomic_DNA"/>
</dbReference>
<dbReference type="PANTHER" id="PTHR13501">
    <property type="entry name" value="CHLOROPLAST 50S RIBOSOMAL PROTEIN L22-RELATED"/>
    <property type="match status" value="1"/>
</dbReference>
<dbReference type="PANTHER" id="PTHR13501:SF8">
    <property type="entry name" value="LARGE RIBOSOMAL SUBUNIT PROTEIN UL22M"/>
    <property type="match status" value="1"/>
</dbReference>
<evidence type="ECO:0000256" key="6">
    <source>
        <dbReference type="ARBA" id="ARBA00035207"/>
    </source>
</evidence>
<dbReference type="PROSITE" id="PS00464">
    <property type="entry name" value="RIBOSOMAL_L22"/>
    <property type="match status" value="1"/>
</dbReference>
<dbReference type="InterPro" id="IPR036394">
    <property type="entry name" value="Ribosomal_uL22_sf"/>
</dbReference>
<keyword evidence="4 7" id="KW-0689">Ribosomal protein</keyword>
<dbReference type="CDD" id="cd00336">
    <property type="entry name" value="Ribosomal_L22"/>
    <property type="match status" value="1"/>
</dbReference>
<dbReference type="GO" id="GO:0003735">
    <property type="term" value="F:structural constituent of ribosome"/>
    <property type="evidence" value="ECO:0007669"/>
    <property type="project" value="InterPro"/>
</dbReference>
<evidence type="ECO:0000256" key="5">
    <source>
        <dbReference type="ARBA" id="ARBA00023274"/>
    </source>
</evidence>
<feature type="compositionally biased region" description="Basic and acidic residues" evidence="11">
    <location>
        <begin position="1"/>
        <end position="15"/>
    </location>
</feature>
<dbReference type="PATRIC" id="fig|1006576.9.peg.157"/>
<dbReference type="InterPro" id="IPR047867">
    <property type="entry name" value="Ribosomal_uL22_bac/org-type"/>
</dbReference>
<protein>
    <recommendedName>
        <fullName evidence="6 7">Large ribosomal subunit protein uL22</fullName>
    </recommendedName>
</protein>
<keyword evidence="3 7" id="KW-0694">RNA-binding</keyword>
<evidence type="ECO:0000256" key="8">
    <source>
        <dbReference type="RuleBase" id="RU004005"/>
    </source>
</evidence>
<comment type="function">
    <text evidence="7 10">This protein binds specifically to 23S rRNA; its binding is stimulated by other ribosomal proteins, e.g., L4, L17, and L20. It is important during the early stages of 50S assembly. It makes multiple contacts with different domains of the 23S rRNA in the assembled 50S subunit and ribosome.</text>
</comment>
<organism evidence="12 13">
    <name type="scientific">Defluviitoga tunisiensis</name>
    <dbReference type="NCBI Taxonomy" id="1006576"/>
    <lineage>
        <taxon>Bacteria</taxon>
        <taxon>Thermotogati</taxon>
        <taxon>Thermotogota</taxon>
        <taxon>Thermotogae</taxon>
        <taxon>Petrotogales</taxon>
        <taxon>Petrotogaceae</taxon>
        <taxon>Defluviitoga</taxon>
    </lineage>
</organism>
<evidence type="ECO:0000256" key="9">
    <source>
        <dbReference type="RuleBase" id="RU004006"/>
    </source>
</evidence>
<evidence type="ECO:0000313" key="12">
    <source>
        <dbReference type="EMBL" id="CEP77493.1"/>
    </source>
</evidence>
<comment type="function">
    <text evidence="7">The globular domain of the protein is located near the polypeptide exit tunnel on the outside of the subunit, while an extended beta-hairpin is found that lines the wall of the exit tunnel in the center of the 70S ribosome.</text>
</comment>
<dbReference type="HOGENOM" id="CLU_083987_3_1_0"/>
<comment type="subunit">
    <text evidence="7 9">Part of the 50S ribosomal subunit.</text>
</comment>
<name>A0A0C7NVJ6_DEFTU</name>
<evidence type="ECO:0000256" key="11">
    <source>
        <dbReference type="SAM" id="MobiDB-lite"/>
    </source>
</evidence>
<evidence type="ECO:0000256" key="10">
    <source>
        <dbReference type="RuleBase" id="RU004008"/>
    </source>
</evidence>